<accession>A0ABS6EJ16</accession>
<comment type="caution">
    <text evidence="2">The sequence shown here is derived from an EMBL/GenBank/DDBJ whole genome shotgun (WGS) entry which is preliminary data.</text>
</comment>
<evidence type="ECO:0000313" key="3">
    <source>
        <dbReference type="Proteomes" id="UP000726170"/>
    </source>
</evidence>
<name>A0ABS6EJ16_9CLOT</name>
<reference evidence="2 3" key="1">
    <citation type="submission" date="2021-06" db="EMBL/GenBank/DDBJ databases">
        <authorList>
            <person name="Sun Q."/>
            <person name="Li D."/>
        </authorList>
    </citation>
    <scope>NUCLEOTIDE SEQUENCE [LARGE SCALE GENOMIC DNA]</scope>
    <source>
        <strain evidence="2 3">MSJ-11</strain>
    </source>
</reference>
<dbReference type="EMBL" id="JAHLQF010000002">
    <property type="protein sequence ID" value="MBU5484676.1"/>
    <property type="molecule type" value="Genomic_DNA"/>
</dbReference>
<keyword evidence="3" id="KW-1185">Reference proteome</keyword>
<evidence type="ECO:0000259" key="1">
    <source>
        <dbReference type="Pfam" id="PF04509"/>
    </source>
</evidence>
<dbReference type="RefSeq" id="WP_216439137.1">
    <property type="nucleotide sequence ID" value="NZ_JAHLQF010000002.1"/>
</dbReference>
<protein>
    <submittedName>
        <fullName evidence="2">Chemotaxis protein CheC</fullName>
    </submittedName>
</protein>
<feature type="domain" description="CheC-like protein" evidence="1">
    <location>
        <begin position="9"/>
        <end position="39"/>
    </location>
</feature>
<dbReference type="Proteomes" id="UP000726170">
    <property type="component" value="Unassembled WGS sequence"/>
</dbReference>
<sequence length="211" mass="23979">MSDNDLRYDALKELFNISVGKAASMLSEMINSKIILDVPYVDIIHVVSEELKIENYLPKVLEGALMVSSISFKEQLTGQANLIFPADKMKTFINVCINNEDPNTEIDMDFTDVDYDIIKEIGNIILNSIIGEISNYINIKLNYSLPEVKIFDRIDFAKDIKSKENTHILMLYITFNIDNVKIDGAIIIDLTINSLNEIINKIDMMVDDLYG</sequence>
<gene>
    <name evidence="2" type="ORF">KQI86_10060</name>
</gene>
<dbReference type="InterPro" id="IPR007597">
    <property type="entry name" value="CheC"/>
</dbReference>
<dbReference type="InterPro" id="IPR051469">
    <property type="entry name" value="FliN/MopA/SpaO"/>
</dbReference>
<dbReference type="PANTHER" id="PTHR43484:SF1">
    <property type="entry name" value="FLAGELLAR MOTOR SWITCH PROTEIN FLIN"/>
    <property type="match status" value="1"/>
</dbReference>
<evidence type="ECO:0000313" key="2">
    <source>
        <dbReference type="EMBL" id="MBU5484676.1"/>
    </source>
</evidence>
<dbReference type="CDD" id="cd17910">
    <property type="entry name" value="CheC_ClassII"/>
    <property type="match status" value="1"/>
</dbReference>
<dbReference type="Pfam" id="PF04509">
    <property type="entry name" value="CheC"/>
    <property type="match status" value="1"/>
</dbReference>
<organism evidence="2 3">
    <name type="scientific">Clostridium mobile</name>
    <dbReference type="NCBI Taxonomy" id="2841512"/>
    <lineage>
        <taxon>Bacteria</taxon>
        <taxon>Bacillati</taxon>
        <taxon>Bacillota</taxon>
        <taxon>Clostridia</taxon>
        <taxon>Eubacteriales</taxon>
        <taxon>Clostridiaceae</taxon>
        <taxon>Clostridium</taxon>
    </lineage>
</organism>
<dbReference type="PANTHER" id="PTHR43484">
    <property type="match status" value="1"/>
</dbReference>
<proteinExistence type="predicted"/>